<gene>
    <name evidence="1" type="ORF">Lema_uP124720.1</name>
</gene>
<organism evidence="1 2">
    <name type="scientific">Leptosphaeria maculans (strain JN3 / isolate v23.1.3 / race Av1-4-5-6-7-8)</name>
    <name type="common">Blackleg fungus</name>
    <name type="synonym">Phoma lingam</name>
    <dbReference type="NCBI Taxonomy" id="985895"/>
    <lineage>
        <taxon>Eukaryota</taxon>
        <taxon>Fungi</taxon>
        <taxon>Dikarya</taxon>
        <taxon>Ascomycota</taxon>
        <taxon>Pezizomycotina</taxon>
        <taxon>Dothideomycetes</taxon>
        <taxon>Pleosporomycetidae</taxon>
        <taxon>Pleosporales</taxon>
        <taxon>Pleosporineae</taxon>
        <taxon>Leptosphaeriaceae</taxon>
        <taxon>Plenodomus</taxon>
        <taxon>Plenodomus lingam/Leptosphaeria maculans species complex</taxon>
    </lineage>
</organism>
<keyword evidence="2" id="KW-1185">Reference proteome</keyword>
<dbReference type="VEuPathDB" id="FungiDB:Lema_uP124720.1"/>
<accession>M1ZME2</accession>
<sequence>MAVTEDLFVQIEIGDSRCVSTFATVGVPSHRFKAPFNWSNLASRQ</sequence>
<dbReference type="Proteomes" id="UP000002668">
    <property type="component" value="Genome"/>
</dbReference>
<dbReference type="InParanoid" id="M1ZME2"/>
<proteinExistence type="predicted"/>
<protein>
    <submittedName>
        <fullName evidence="1">Uncharacterized protein</fullName>
    </submittedName>
</protein>
<name>M1ZME2_LEPMJ</name>
<reference evidence="1 2" key="1">
    <citation type="journal article" date="2011" name="Nat. Commun.">
        <title>Effector diversification within compartments of the Leptosphaeria maculans genome affected by Repeat-Induced Point mutations.</title>
        <authorList>
            <person name="Rouxel T."/>
            <person name="Grandaubert J."/>
            <person name="Hane J.K."/>
            <person name="Hoede C."/>
            <person name="van de Wouw A.P."/>
            <person name="Couloux A."/>
            <person name="Dominguez V."/>
            <person name="Anthouard V."/>
            <person name="Bally P."/>
            <person name="Bourras S."/>
            <person name="Cozijnsen A.J."/>
            <person name="Ciuffetti L.M."/>
            <person name="Degrave A."/>
            <person name="Dilmaghani A."/>
            <person name="Duret L."/>
            <person name="Fudal I."/>
            <person name="Goodwin S.B."/>
            <person name="Gout L."/>
            <person name="Glaser N."/>
            <person name="Linglin J."/>
            <person name="Kema G.H.J."/>
            <person name="Lapalu N."/>
            <person name="Lawrence C.B."/>
            <person name="May K."/>
            <person name="Meyer M."/>
            <person name="Ollivier B."/>
            <person name="Poulain J."/>
            <person name="Schoch C.L."/>
            <person name="Simon A."/>
            <person name="Spatafora J.W."/>
            <person name="Stachowiak A."/>
            <person name="Turgeon B.G."/>
            <person name="Tyler B.M."/>
            <person name="Vincent D."/>
            <person name="Weissenbach J."/>
            <person name="Amselem J."/>
            <person name="Quesneville H."/>
            <person name="Oliver R.P."/>
            <person name="Wincker P."/>
            <person name="Balesdent M.-H."/>
            <person name="Howlett B.J."/>
        </authorList>
    </citation>
    <scope>NUCLEOTIDE SEQUENCE [LARGE SCALE GENOMIC DNA]</scope>
    <source>
        <strain evidence="2">JN3 / isolate v23.1.3 / race Av1-4-5-6-7-8</strain>
    </source>
</reference>
<evidence type="ECO:0000313" key="2">
    <source>
        <dbReference type="Proteomes" id="UP000002668"/>
    </source>
</evidence>
<dbReference type="AlphaFoldDB" id="M1ZME2"/>
<evidence type="ECO:0000313" key="1">
    <source>
        <dbReference type="EMBL" id="CCT61068.1"/>
    </source>
</evidence>
<dbReference type="EMBL" id="FP929064">
    <property type="protein sequence ID" value="CCT61068.1"/>
    <property type="molecule type" value="Genomic_DNA"/>
</dbReference>